<dbReference type="EC" id="2.9.1.3" evidence="2"/>
<evidence type="ECO:0000259" key="3">
    <source>
        <dbReference type="PROSITE" id="PS50206"/>
    </source>
</evidence>
<comment type="similarity">
    <text evidence="2">Belongs to the SelU family.</text>
</comment>
<dbReference type="InterPro" id="IPR027417">
    <property type="entry name" value="P-loop_NTPase"/>
</dbReference>
<reference evidence="4 5" key="1">
    <citation type="journal article" date="2014" name="Gut Pathog.">
        <title>Gene clusters of Hafnia alvei strain FB1 important in survival and pathogenesis: a draft genome perspective.</title>
        <authorList>
            <person name="Tan J.Y."/>
            <person name="Yin W.F."/>
            <person name="Chan K.G."/>
        </authorList>
    </citation>
    <scope>NUCLEOTIDE SEQUENCE [LARGE SCALE GENOMIC DNA]</scope>
    <source>
        <strain evidence="4 5">FB1</strain>
    </source>
</reference>
<dbReference type="SMART" id="SM00450">
    <property type="entry name" value="RHOD"/>
    <property type="match status" value="1"/>
</dbReference>
<dbReference type="AlphaFoldDB" id="A0A097R1V1"/>
<comment type="catalytic activity">
    <reaction evidence="2">
        <text>5-methylaminomethyl-2-thiouridine(34) in tRNA + selenophosphate + (2E)-geranyl diphosphate + H2O + H(+) = 5-methylaminomethyl-2-selenouridine(34) in tRNA + (2E)-thiogeraniol + phosphate + diphosphate</text>
        <dbReference type="Rhea" id="RHEA:42716"/>
        <dbReference type="Rhea" id="RHEA-COMP:10195"/>
        <dbReference type="Rhea" id="RHEA-COMP:10196"/>
        <dbReference type="ChEBI" id="CHEBI:15377"/>
        <dbReference type="ChEBI" id="CHEBI:15378"/>
        <dbReference type="ChEBI" id="CHEBI:16144"/>
        <dbReference type="ChEBI" id="CHEBI:33019"/>
        <dbReference type="ChEBI" id="CHEBI:43474"/>
        <dbReference type="ChEBI" id="CHEBI:58057"/>
        <dbReference type="ChEBI" id="CHEBI:74455"/>
        <dbReference type="ChEBI" id="CHEBI:82743"/>
        <dbReference type="ChEBI" id="CHEBI:143703"/>
        <dbReference type="EC" id="2.9.1.3"/>
    </reaction>
</comment>
<dbReference type="EMBL" id="CP009706">
    <property type="protein sequence ID" value="AIU72696.1"/>
    <property type="molecule type" value="Genomic_DNA"/>
</dbReference>
<proteinExistence type="inferred from homology"/>
<dbReference type="PANTHER" id="PTHR30401">
    <property type="entry name" value="TRNA 2-SELENOURIDINE SYNTHASE"/>
    <property type="match status" value="1"/>
</dbReference>
<dbReference type="Pfam" id="PF26341">
    <property type="entry name" value="AAA_SelU"/>
    <property type="match status" value="1"/>
</dbReference>
<dbReference type="RefSeq" id="WP_025802041.1">
    <property type="nucleotide sequence ID" value="NZ_CP009706.1"/>
</dbReference>
<dbReference type="eggNOG" id="COG2603">
    <property type="taxonomic scope" value="Bacteria"/>
</dbReference>
<dbReference type="HOGENOM" id="CLU_043456_1_0_6"/>
<dbReference type="NCBIfam" id="NF008749">
    <property type="entry name" value="PRK11784.1-1"/>
    <property type="match status" value="1"/>
</dbReference>
<feature type="active site" description="S-selanylcysteine intermediate" evidence="2">
    <location>
        <position position="105"/>
    </location>
</feature>
<comment type="subunit">
    <text evidence="2">Monomer.</text>
</comment>
<dbReference type="KEGG" id="hav:AT03_10070"/>
<dbReference type="PANTHER" id="PTHR30401:SF0">
    <property type="entry name" value="TRNA 2-SELENOURIDINE SYNTHASE"/>
    <property type="match status" value="1"/>
</dbReference>
<dbReference type="GO" id="GO:0043828">
    <property type="term" value="F:tRNA 2-selenouridine synthase activity"/>
    <property type="evidence" value="ECO:0007669"/>
    <property type="project" value="UniProtKB-EC"/>
</dbReference>
<accession>A0A097R1V1</accession>
<dbReference type="Proteomes" id="UP000029986">
    <property type="component" value="Chromosome"/>
</dbReference>
<comment type="catalytic activity">
    <reaction evidence="2">
        <text>5-methylaminomethyl-S-(2E)-geranyl-thiouridine(34) in tRNA + selenophosphate + H(+) = 5-methylaminomethyl-2-(Se-phospho)selenouridine(34) in tRNA + (2E)-thiogeraniol</text>
        <dbReference type="Rhea" id="RHEA:60172"/>
        <dbReference type="Rhea" id="RHEA-COMP:14654"/>
        <dbReference type="Rhea" id="RHEA-COMP:15523"/>
        <dbReference type="ChEBI" id="CHEBI:15378"/>
        <dbReference type="ChEBI" id="CHEBI:16144"/>
        <dbReference type="ChEBI" id="CHEBI:140632"/>
        <dbReference type="ChEBI" id="CHEBI:143702"/>
        <dbReference type="ChEBI" id="CHEBI:143703"/>
    </reaction>
</comment>
<evidence type="ECO:0000313" key="4">
    <source>
        <dbReference type="EMBL" id="AIU72696.1"/>
    </source>
</evidence>
<protein>
    <recommendedName>
        <fullName evidence="2">tRNA 2-selenouridine synthase</fullName>
        <ecNumber evidence="2">2.9.1.3</ecNumber>
    </recommendedName>
</protein>
<dbReference type="InterPro" id="IPR001763">
    <property type="entry name" value="Rhodanese-like_dom"/>
</dbReference>
<dbReference type="GO" id="GO:0002098">
    <property type="term" value="P:tRNA wobble uridine modification"/>
    <property type="evidence" value="ECO:0007669"/>
    <property type="project" value="UniProtKB-UniRule"/>
</dbReference>
<comment type="catalytic activity">
    <reaction evidence="2">
        <text>5-methylaminomethyl-2-thiouridine(34) in tRNA + (2E)-geranyl diphosphate = 5-methylaminomethyl-S-(2E)-geranyl-thiouridine(34) in tRNA + diphosphate</text>
        <dbReference type="Rhea" id="RHEA:14085"/>
        <dbReference type="Rhea" id="RHEA-COMP:10195"/>
        <dbReference type="Rhea" id="RHEA-COMP:14654"/>
        <dbReference type="ChEBI" id="CHEBI:33019"/>
        <dbReference type="ChEBI" id="CHEBI:58057"/>
        <dbReference type="ChEBI" id="CHEBI:74455"/>
        <dbReference type="ChEBI" id="CHEBI:140632"/>
    </reaction>
</comment>
<dbReference type="NCBIfam" id="TIGR03167">
    <property type="entry name" value="tRNA_sel_U_synt"/>
    <property type="match status" value="1"/>
</dbReference>
<organism evidence="4 5">
    <name type="scientific">Hafnia alvei FB1</name>
    <dbReference type="NCBI Taxonomy" id="1453496"/>
    <lineage>
        <taxon>Bacteria</taxon>
        <taxon>Pseudomonadati</taxon>
        <taxon>Pseudomonadota</taxon>
        <taxon>Gammaproteobacteria</taxon>
        <taxon>Enterobacterales</taxon>
        <taxon>Hafniaceae</taxon>
        <taxon>Hafnia</taxon>
    </lineage>
</organism>
<dbReference type="OrthoDB" id="9808735at2"/>
<dbReference type="InterPro" id="IPR036873">
    <property type="entry name" value="Rhodanese-like_dom_sf"/>
</dbReference>
<sequence>MVLPSNPRVNSRANGVDYHRILVDDILLIDVRAPVEFAQGAFPCAQNLPLMLDSEREAVGICYKQHGQDAAIKLGNELVYGAVRDARLAAWREQCARHPEGYIYCFRGGLRSHIVQQWLHESGVDYPLIEGGYKALRTFAMKATEQASLLPMVLIGGNTGSGKTRMLRELAAGIDLEGVAHHRGSSFGRTLVKQSSQIDFENRLAVDLLKKQDQGIRHWFLEDEGRIIGSNHLPICFYDRMQQAPVAVVDDPFETRIVRLQEEYIDLMRVEFERAYGRELGWDNYVEYLHHGLFAIRKRLGMERYTKLKLYLEQALIQQRETRISDGHLAWLVPLLQEYYDPMYRYQLEKKAERIVFRGNYSEVKDYLLATSQTYGD</sequence>
<name>A0A097R1V1_HAFAL</name>
<dbReference type="GO" id="GO:0016765">
    <property type="term" value="F:transferase activity, transferring alkyl or aryl (other than methyl) groups"/>
    <property type="evidence" value="ECO:0007669"/>
    <property type="project" value="UniProtKB-UniRule"/>
</dbReference>
<evidence type="ECO:0000256" key="1">
    <source>
        <dbReference type="ARBA" id="ARBA00023266"/>
    </source>
</evidence>
<feature type="domain" description="Rhodanese" evidence="3">
    <location>
        <begin position="22"/>
        <end position="145"/>
    </location>
</feature>
<dbReference type="HAMAP" id="MF_01622">
    <property type="entry name" value="tRNA_sel_U_synth"/>
    <property type="match status" value="1"/>
</dbReference>
<dbReference type="NCBIfam" id="NF008751">
    <property type="entry name" value="PRK11784.1-3"/>
    <property type="match status" value="1"/>
</dbReference>
<dbReference type="PROSITE" id="PS50206">
    <property type="entry name" value="RHODANESE_3"/>
    <property type="match status" value="1"/>
</dbReference>
<keyword evidence="1 2" id="KW-0711">Selenium</keyword>
<dbReference type="InterPro" id="IPR058840">
    <property type="entry name" value="AAA_SelU"/>
</dbReference>
<dbReference type="SUPFAM" id="SSF52821">
    <property type="entry name" value="Rhodanese/Cell cycle control phosphatase"/>
    <property type="match status" value="1"/>
</dbReference>
<dbReference type="InterPro" id="IPR017582">
    <property type="entry name" value="SelU"/>
</dbReference>
<comment type="catalytic activity">
    <reaction evidence="2">
        <text>5-methylaminomethyl-2-(Se-phospho)selenouridine(34) in tRNA + H2O = 5-methylaminomethyl-2-selenouridine(34) in tRNA + phosphate</text>
        <dbReference type="Rhea" id="RHEA:60176"/>
        <dbReference type="Rhea" id="RHEA-COMP:10196"/>
        <dbReference type="Rhea" id="RHEA-COMP:15523"/>
        <dbReference type="ChEBI" id="CHEBI:15377"/>
        <dbReference type="ChEBI" id="CHEBI:43474"/>
        <dbReference type="ChEBI" id="CHEBI:82743"/>
        <dbReference type="ChEBI" id="CHEBI:143702"/>
    </reaction>
</comment>
<dbReference type="SUPFAM" id="SSF52540">
    <property type="entry name" value="P-loop containing nucleoside triphosphate hydrolases"/>
    <property type="match status" value="1"/>
</dbReference>
<gene>
    <name evidence="2" type="primary">selU</name>
    <name evidence="4" type="ORF">AT03_10070</name>
</gene>
<keyword evidence="5" id="KW-1185">Reference proteome</keyword>
<keyword evidence="2" id="KW-0808">Transferase</keyword>
<dbReference type="PATRIC" id="fig|1453496.5.peg.2023"/>
<evidence type="ECO:0000256" key="2">
    <source>
        <dbReference type="HAMAP-Rule" id="MF_01622"/>
    </source>
</evidence>
<evidence type="ECO:0000313" key="5">
    <source>
        <dbReference type="Proteomes" id="UP000029986"/>
    </source>
</evidence>
<dbReference type="Gene3D" id="3.40.250.10">
    <property type="entry name" value="Rhodanese-like domain"/>
    <property type="match status" value="1"/>
</dbReference>
<comment type="function">
    <text evidence="2">Involved in the post-transcriptional modification of the uridine at the wobble position (U34) of tRNA(Lys), tRNA(Glu) and tRNA(Gln). Catalyzes the conversion of 2-thiouridine (S2U-RNA) to 2-selenouridine (Se2U-RNA). Acts in a two-step process involving geranylation of 2-thiouridine (S2U) to S-geranyl-2-thiouridine (geS2U) and subsequent selenation of the latter derivative to 2-selenouridine (Se2U) in the tRNA chain.</text>
</comment>